<reference evidence="3" key="1">
    <citation type="journal article" date="2019" name="J Environ">
        <title>Genetic characterization and potential molecular dissemination mechanism of tet (31) gene in Aeromonas caviae from an oxytetracycline wastewater treatment system.</title>
        <authorList>
            <person name="Shi Y."/>
            <person name="Tian Z."/>
            <person name="Leclercq S.O."/>
            <person name="Zhang H."/>
            <person name="Yang M."/>
            <person name="Zhang Y."/>
        </authorList>
    </citation>
    <scope>NUCLEOTIDE SEQUENCE</scope>
    <source>
        <strain evidence="3">T25-39</strain>
    </source>
</reference>
<dbReference type="AlphaFoldDB" id="A0A3N9XXD5"/>
<protein>
    <submittedName>
        <fullName evidence="7">Cbb3-type cytochrome oxidase assembly protein CcoS</fullName>
    </submittedName>
    <submittedName>
        <fullName evidence="4">Cytochrome oxidase maturation protein Cbb3</fullName>
    </submittedName>
</protein>
<evidence type="ECO:0000313" key="5">
    <source>
        <dbReference type="EMBL" id="GJA54146.1"/>
    </source>
</evidence>
<dbReference type="Proteomes" id="UP000886934">
    <property type="component" value="Unassembled WGS sequence"/>
</dbReference>
<organism evidence="7 12">
    <name type="scientific">Aeromonas caviae</name>
    <name type="common">Aeromonas punctata</name>
    <dbReference type="NCBI Taxonomy" id="648"/>
    <lineage>
        <taxon>Bacteria</taxon>
        <taxon>Pseudomonadati</taxon>
        <taxon>Pseudomonadota</taxon>
        <taxon>Gammaproteobacteria</taxon>
        <taxon>Aeromonadales</taxon>
        <taxon>Aeromonadaceae</taxon>
        <taxon>Aeromonas</taxon>
    </lineage>
</organism>
<dbReference type="Proteomes" id="UP001161704">
    <property type="component" value="Unassembled WGS sequence"/>
</dbReference>
<reference evidence="11" key="5">
    <citation type="submission" date="2023-04" db="EMBL/GenBank/DDBJ databases">
        <title>Whole Genome Sequence of Multi-drug resistant Aeromonas caviae as a gut pathogen in newborn.</title>
        <authorList>
            <person name="Jadhav S.V."/>
            <person name="Saroj S.D."/>
            <person name="Saha U.B."/>
            <person name="Sen S."/>
            <person name="Kher A."/>
        </authorList>
    </citation>
    <scope>NUCLEOTIDE SEQUENCE</scope>
    <source>
        <strain evidence="11">SVJ23</strain>
    </source>
</reference>
<proteinExistence type="predicted"/>
<evidence type="ECO:0000313" key="7">
    <source>
        <dbReference type="EMBL" id="MDH1504107.1"/>
    </source>
</evidence>
<name>A0A3N9XXD5_AERCA</name>
<dbReference type="Proteomes" id="UP000266778">
    <property type="component" value="Chromosome"/>
</dbReference>
<reference evidence="8" key="6">
    <citation type="submission" date="2023-11" db="EMBL/GenBank/DDBJ databases">
        <title>WGS of Aeromonas in Northern Israel.</title>
        <authorList>
            <person name="Hershko Y."/>
        </authorList>
    </citation>
    <scope>NUCLEOTIDE SEQUENCE</scope>
    <source>
        <strain evidence="8">77416</strain>
    </source>
</reference>
<keyword evidence="13" id="KW-1185">Reference proteome</keyword>
<sequence length="68" mass="7893">MNIIFVLIPIAILFVVIAGAVFFWAIRSEQFEDLDRQGSNILFDEEQRPLPPSEQQAEQENRPHDQQP</sequence>
<dbReference type="NCBIfam" id="TIGR00847">
    <property type="entry name" value="ccoS"/>
    <property type="match status" value="1"/>
</dbReference>
<evidence type="ECO:0000313" key="11">
    <source>
        <dbReference type="EMBL" id="UZC87974.2"/>
    </source>
</evidence>
<keyword evidence="2" id="KW-1133">Transmembrane helix</keyword>
<dbReference type="EMBL" id="CP025706">
    <property type="protein sequence ID" value="AXB06753.1"/>
    <property type="molecule type" value="Genomic_DNA"/>
</dbReference>
<dbReference type="EMBL" id="BPNI01000063">
    <property type="protein sequence ID" value="GJA42091.1"/>
    <property type="molecule type" value="Genomic_DNA"/>
</dbReference>
<gene>
    <name evidence="7" type="primary">ccoS</name>
    <name evidence="3" type="ORF">C1C91_18835</name>
    <name evidence="10" type="ORF">JC965_04860</name>
    <name evidence="4" type="ORF">KAM343_28870</name>
    <name evidence="5" type="ORF">KAM348_15690</name>
    <name evidence="6" type="ORF">KAM351_25520</name>
    <name evidence="7" type="ORF">N5I20_03375</name>
    <name evidence="11" type="ORF">OJY61_08690</name>
    <name evidence="8" type="ORF">SJS77_02570</name>
    <name evidence="9" type="ORF">VCX44_12180</name>
</gene>
<evidence type="ECO:0000313" key="6">
    <source>
        <dbReference type="EMBL" id="GJA63941.1"/>
    </source>
</evidence>
<dbReference type="InterPro" id="IPR004714">
    <property type="entry name" value="Cyt_oxidase_maturation_cbb3"/>
</dbReference>
<feature type="transmembrane region" description="Helical" evidence="2">
    <location>
        <begin position="6"/>
        <end position="26"/>
    </location>
</feature>
<dbReference type="Proteomes" id="UP001304847">
    <property type="component" value="Unassembled WGS sequence"/>
</dbReference>
<dbReference type="EMBL" id="CP110176">
    <property type="protein sequence ID" value="UZC87974.2"/>
    <property type="molecule type" value="Genomic_DNA"/>
</dbReference>
<dbReference type="EMBL" id="BPNL01000014">
    <property type="protein sequence ID" value="GJA54146.1"/>
    <property type="molecule type" value="Genomic_DNA"/>
</dbReference>
<evidence type="ECO:0000256" key="2">
    <source>
        <dbReference type="SAM" id="Phobius"/>
    </source>
</evidence>
<dbReference type="Proteomes" id="UP000887009">
    <property type="component" value="Unassembled WGS sequence"/>
</dbReference>
<reference evidence="4" key="3">
    <citation type="submission" date="2021-07" db="EMBL/GenBank/DDBJ databases">
        <title>Draft genome sequence of carbapenem-resistant Aeromonas spp. in Japan.</title>
        <authorList>
            <person name="Maehana S."/>
            <person name="Suzuki M."/>
            <person name="Kitasato H."/>
        </authorList>
    </citation>
    <scope>NUCLEOTIDE SEQUENCE</scope>
    <source>
        <strain evidence="4">KAM343</strain>
        <strain evidence="5">KAM348</strain>
        <strain evidence="6">KAM351</strain>
    </source>
</reference>
<evidence type="ECO:0000313" key="9">
    <source>
        <dbReference type="EMBL" id="MEA9436553.1"/>
    </source>
</evidence>
<reference evidence="10" key="2">
    <citation type="submission" date="2020-12" db="EMBL/GenBank/DDBJ databases">
        <title>GES Beta-lactamases isolated from hospital effluents in Brazil.</title>
        <authorList>
            <person name="Conte D."/>
            <person name="Mesa D."/>
            <person name="Palmeiro J.K."/>
            <person name="Dalla-Costa L.M."/>
        </authorList>
    </citation>
    <scope>NUCLEOTIDE SEQUENCE [LARGE SCALE GENOMIC DNA]</scope>
    <source>
        <strain evidence="10">Aero21</strain>
    </source>
</reference>
<feature type="region of interest" description="Disordered" evidence="1">
    <location>
        <begin position="42"/>
        <end position="68"/>
    </location>
</feature>
<dbReference type="Proteomes" id="UP001277183">
    <property type="component" value="Unassembled WGS sequence"/>
</dbReference>
<accession>A0A3N9XXD5</accession>
<evidence type="ECO:0000256" key="1">
    <source>
        <dbReference type="SAM" id="MobiDB-lite"/>
    </source>
</evidence>
<dbReference type="EMBL" id="JAWZVU010000018">
    <property type="protein sequence ID" value="MDX7719364.1"/>
    <property type="molecule type" value="Genomic_DNA"/>
</dbReference>
<evidence type="ECO:0000313" key="10">
    <source>
        <dbReference type="EMBL" id="QQA61854.1"/>
    </source>
</evidence>
<feature type="compositionally biased region" description="Basic and acidic residues" evidence="1">
    <location>
        <begin position="59"/>
        <end position="68"/>
    </location>
</feature>
<dbReference type="RefSeq" id="WP_041211434.1">
    <property type="nucleotide sequence ID" value="NZ_AP019195.1"/>
</dbReference>
<evidence type="ECO:0000313" key="13">
    <source>
        <dbReference type="Proteomes" id="UP001304847"/>
    </source>
</evidence>
<dbReference type="EMBL" id="JAOCIZ010000008">
    <property type="protein sequence ID" value="MDH1504107.1"/>
    <property type="molecule type" value="Genomic_DNA"/>
</dbReference>
<evidence type="ECO:0000313" key="8">
    <source>
        <dbReference type="EMBL" id="MDX7719364.1"/>
    </source>
</evidence>
<dbReference type="PANTHER" id="PTHR41532:SF1">
    <property type="entry name" value="FIXS PROTEIN"/>
    <property type="match status" value="1"/>
</dbReference>
<evidence type="ECO:0000313" key="12">
    <source>
        <dbReference type="Proteomes" id="UP001161704"/>
    </source>
</evidence>
<evidence type="ECO:0000313" key="4">
    <source>
        <dbReference type="EMBL" id="GJA42091.1"/>
    </source>
</evidence>
<keyword evidence="2" id="KW-0812">Transmembrane</keyword>
<reference evidence="7" key="4">
    <citation type="submission" date="2022-09" db="EMBL/GenBank/DDBJ databases">
        <title>Intensive care unit water sources are persistently colonized with multi-drug resistant bacteria and are the site of extensive horizontal gene transfer of antibiotic resistance genes.</title>
        <authorList>
            <person name="Diorio-Toth L."/>
        </authorList>
    </citation>
    <scope>NUCLEOTIDE SEQUENCE</scope>
    <source>
        <strain evidence="7">GD03710</strain>
    </source>
</reference>
<reference evidence="9 13" key="7">
    <citation type="submission" date="2023-12" db="EMBL/GenBank/DDBJ databases">
        <title>Characterization of antibiotic resistance in Aeromonas spp. in hospital effluent.</title>
        <authorList>
            <person name="Negoseki B.R.S."/>
            <person name="Krul D."/>
            <person name="Siqueira A.C."/>
            <person name="Almeida M."/>
            <person name="Mesa D."/>
            <person name="Conte D."/>
            <person name="Dalla-Costa L.M."/>
        </authorList>
    </citation>
    <scope>NUCLEOTIDE SEQUENCE [LARGE SCALE GENOMIC DNA]</scope>
    <source>
        <strain evidence="9 13">36v</strain>
    </source>
</reference>
<dbReference type="EMBL" id="BPNN01000036">
    <property type="protein sequence ID" value="GJA63941.1"/>
    <property type="molecule type" value="Genomic_DNA"/>
</dbReference>
<dbReference type="EMBL" id="CP065937">
    <property type="protein sequence ID" value="QQA61854.1"/>
    <property type="molecule type" value="Genomic_DNA"/>
</dbReference>
<dbReference type="PANTHER" id="PTHR41532">
    <property type="entry name" value="FIXS PROTEIN"/>
    <property type="match status" value="1"/>
</dbReference>
<evidence type="ECO:0000313" key="3">
    <source>
        <dbReference type="EMBL" id="AXB06753.1"/>
    </source>
</evidence>
<dbReference type="Proteomes" id="UP001163285">
    <property type="component" value="Chromosome"/>
</dbReference>
<dbReference type="Pfam" id="PF03597">
    <property type="entry name" value="FixS"/>
    <property type="match status" value="1"/>
</dbReference>
<keyword evidence="2" id="KW-0472">Membrane</keyword>
<dbReference type="EMBL" id="JAYGOJ010000058">
    <property type="protein sequence ID" value="MEA9436553.1"/>
    <property type="molecule type" value="Genomic_DNA"/>
</dbReference>
<dbReference type="Proteomes" id="UP000886939">
    <property type="component" value="Unassembled WGS sequence"/>
</dbReference>